<dbReference type="FunFam" id="1.10.45.10:FF:000001">
    <property type="entry name" value="D-lactate dehydrogenase mitochondrial"/>
    <property type="match status" value="1"/>
</dbReference>
<dbReference type="InterPro" id="IPR036318">
    <property type="entry name" value="FAD-bd_PCMH-like_sf"/>
</dbReference>
<dbReference type="Gene3D" id="3.30.465.10">
    <property type="match status" value="1"/>
</dbReference>
<dbReference type="InterPro" id="IPR016171">
    <property type="entry name" value="Vanillyl_alc_oxidase_C-sub2"/>
</dbReference>
<dbReference type="AlphaFoldDB" id="A0A3B0UPM5"/>
<comment type="cofactor">
    <cofactor evidence="1">
        <name>FAD</name>
        <dbReference type="ChEBI" id="CHEBI:57692"/>
    </cofactor>
</comment>
<dbReference type="SUPFAM" id="SSF56176">
    <property type="entry name" value="FAD-binding/transporter-associated domain-like"/>
    <property type="match status" value="1"/>
</dbReference>
<feature type="domain" description="FAD-binding PCMH-type" evidence="6">
    <location>
        <begin position="1"/>
        <end position="73"/>
    </location>
</feature>
<keyword evidence="3" id="KW-0285">Flavoprotein</keyword>
<dbReference type="InterPro" id="IPR004113">
    <property type="entry name" value="FAD-bd_oxidored_4_C"/>
</dbReference>
<keyword evidence="4" id="KW-0274">FAD</keyword>
<dbReference type="EC" id="1.1.2.4" evidence="7"/>
<evidence type="ECO:0000256" key="5">
    <source>
        <dbReference type="ARBA" id="ARBA00023002"/>
    </source>
</evidence>
<dbReference type="Pfam" id="PF02913">
    <property type="entry name" value="FAD-oxidase_C"/>
    <property type="match status" value="1"/>
</dbReference>
<dbReference type="EMBL" id="UOEU01000419">
    <property type="protein sequence ID" value="VAW33101.1"/>
    <property type="molecule type" value="Genomic_DNA"/>
</dbReference>
<evidence type="ECO:0000256" key="4">
    <source>
        <dbReference type="ARBA" id="ARBA00022827"/>
    </source>
</evidence>
<gene>
    <name evidence="7" type="ORF">MNBD_CHLOROFLEXI01-4448</name>
</gene>
<dbReference type="InterPro" id="IPR016169">
    <property type="entry name" value="FAD-bd_PCMH_sub2"/>
</dbReference>
<accession>A0A3B0UPM5</accession>
<dbReference type="GO" id="GO:1903457">
    <property type="term" value="P:lactate catabolic process"/>
    <property type="evidence" value="ECO:0007669"/>
    <property type="project" value="TreeGrafter"/>
</dbReference>
<evidence type="ECO:0000259" key="6">
    <source>
        <dbReference type="PROSITE" id="PS51387"/>
    </source>
</evidence>
<comment type="similarity">
    <text evidence="2">Belongs to the FAD-binding oxidoreductase/transferase type 4 family.</text>
</comment>
<evidence type="ECO:0000313" key="7">
    <source>
        <dbReference type="EMBL" id="VAW33101.1"/>
    </source>
</evidence>
<evidence type="ECO:0000256" key="2">
    <source>
        <dbReference type="ARBA" id="ARBA00008000"/>
    </source>
</evidence>
<dbReference type="FunFam" id="3.30.70.2740:FF:000001">
    <property type="entry name" value="D-lactate dehydrogenase mitochondrial"/>
    <property type="match status" value="1"/>
</dbReference>
<reference evidence="7" key="1">
    <citation type="submission" date="2018-06" db="EMBL/GenBank/DDBJ databases">
        <authorList>
            <person name="Zhirakovskaya E."/>
        </authorList>
    </citation>
    <scope>NUCLEOTIDE SEQUENCE</scope>
</reference>
<dbReference type="PANTHER" id="PTHR11748">
    <property type="entry name" value="D-LACTATE DEHYDROGENASE"/>
    <property type="match status" value="1"/>
</dbReference>
<dbReference type="InterPro" id="IPR016166">
    <property type="entry name" value="FAD-bd_PCMH"/>
</dbReference>
<dbReference type="Gene3D" id="1.10.45.10">
    <property type="entry name" value="Vanillyl-alcohol Oxidase, Chain A, domain 4"/>
    <property type="match status" value="1"/>
</dbReference>
<dbReference type="PROSITE" id="PS51387">
    <property type="entry name" value="FAD_PCMH"/>
    <property type="match status" value="1"/>
</dbReference>
<keyword evidence="5 7" id="KW-0560">Oxidoreductase</keyword>
<dbReference type="GO" id="GO:0071949">
    <property type="term" value="F:FAD binding"/>
    <property type="evidence" value="ECO:0007669"/>
    <property type="project" value="InterPro"/>
</dbReference>
<name>A0A3B0UPM5_9ZZZZ</name>
<dbReference type="InterPro" id="IPR016164">
    <property type="entry name" value="FAD-linked_Oxase-like_C"/>
</dbReference>
<organism evidence="7">
    <name type="scientific">hydrothermal vent metagenome</name>
    <dbReference type="NCBI Taxonomy" id="652676"/>
    <lineage>
        <taxon>unclassified sequences</taxon>
        <taxon>metagenomes</taxon>
        <taxon>ecological metagenomes</taxon>
    </lineage>
</organism>
<dbReference type="Gene3D" id="3.30.70.2740">
    <property type="match status" value="1"/>
</dbReference>
<sequence length="316" mass="34178">MLANNAAGSRTVKYGATKDNVLAMEVALADGRLIQVGSRSIKQSAGYDLLHLFVGSEGTLGVITQATLRLAPLSTVMSGVVATFESVETAVSAVVELRSTGLDIAALEFLDAETSGLLTREEGVNWGNFPTLLMEIHATHAQTAELDLALVQEICNDLGAIRFQATTDTAERKKMWHVRHHMFETMVRFLQGYRWQLMDIAVPISAFPPLVAHVSQTLQGLDLIGYMVGHAGDGNLHVLIPHKDEPTRQKADEANRAVVLKAIELGGTSTGEHGVGIGKAKFMEREHGTAVDVMRSLKQTLDPHGILNPGKLFPEI</sequence>
<protein>
    <submittedName>
        <fullName evidence="7">D-Lactate dehydrogenase, cytochrome c-dependent</fullName>
        <ecNumber evidence="7">1.1.2.4</ecNumber>
    </submittedName>
</protein>
<dbReference type="GO" id="GO:0008720">
    <property type="term" value="F:D-lactate dehydrogenase (NAD+) activity"/>
    <property type="evidence" value="ECO:0007669"/>
    <property type="project" value="TreeGrafter"/>
</dbReference>
<dbReference type="GO" id="GO:0004458">
    <property type="term" value="F:D-lactate dehydrogenase (cytochrome) activity"/>
    <property type="evidence" value="ECO:0007669"/>
    <property type="project" value="UniProtKB-EC"/>
</dbReference>
<proteinExistence type="inferred from homology"/>
<evidence type="ECO:0000256" key="3">
    <source>
        <dbReference type="ARBA" id="ARBA00022630"/>
    </source>
</evidence>
<evidence type="ECO:0000256" key="1">
    <source>
        <dbReference type="ARBA" id="ARBA00001974"/>
    </source>
</evidence>
<dbReference type="SUPFAM" id="SSF55103">
    <property type="entry name" value="FAD-linked oxidases, C-terminal domain"/>
    <property type="match status" value="1"/>
</dbReference>
<dbReference type="PANTHER" id="PTHR11748:SF111">
    <property type="entry name" value="D-LACTATE DEHYDROGENASE, MITOCHONDRIAL-RELATED"/>
    <property type="match status" value="1"/>
</dbReference>